<protein>
    <submittedName>
        <fullName evidence="1">Uncharacterized protein</fullName>
    </submittedName>
</protein>
<evidence type="ECO:0000313" key="1">
    <source>
        <dbReference type="EMBL" id="KAF9073429.1"/>
    </source>
</evidence>
<keyword evidence="2" id="KW-1185">Reference proteome</keyword>
<dbReference type="Proteomes" id="UP000772434">
    <property type="component" value="Unassembled WGS sequence"/>
</dbReference>
<accession>A0A9P5UBT7</accession>
<sequence length="125" mass="14133">MTEDTSTHFAKLNNFNYASWSIMMETELICKITIADADKKSPEELKAELEAQKSKRKANKMAQARSEMILCIKPRSKVKDSPKKVKISNCSATMSRHSWANSGSSWCNTVMSLTKLWVKLQNLAC</sequence>
<comment type="caution">
    <text evidence="1">The sequence shown here is derived from an EMBL/GenBank/DDBJ whole genome shotgun (WGS) entry which is preliminary data.</text>
</comment>
<name>A0A9P5UBT7_9AGAR</name>
<gene>
    <name evidence="1" type="ORF">BDP27DRAFT_1360347</name>
</gene>
<dbReference type="OrthoDB" id="3265539at2759"/>
<dbReference type="AlphaFoldDB" id="A0A9P5UBT7"/>
<dbReference type="EMBL" id="JADNRY010000018">
    <property type="protein sequence ID" value="KAF9073429.1"/>
    <property type="molecule type" value="Genomic_DNA"/>
</dbReference>
<proteinExistence type="predicted"/>
<evidence type="ECO:0000313" key="2">
    <source>
        <dbReference type="Proteomes" id="UP000772434"/>
    </source>
</evidence>
<organism evidence="1 2">
    <name type="scientific">Rhodocollybia butyracea</name>
    <dbReference type="NCBI Taxonomy" id="206335"/>
    <lineage>
        <taxon>Eukaryota</taxon>
        <taxon>Fungi</taxon>
        <taxon>Dikarya</taxon>
        <taxon>Basidiomycota</taxon>
        <taxon>Agaricomycotina</taxon>
        <taxon>Agaricomycetes</taxon>
        <taxon>Agaricomycetidae</taxon>
        <taxon>Agaricales</taxon>
        <taxon>Marasmiineae</taxon>
        <taxon>Omphalotaceae</taxon>
        <taxon>Rhodocollybia</taxon>
    </lineage>
</organism>
<reference evidence="1" key="1">
    <citation type="submission" date="2020-11" db="EMBL/GenBank/DDBJ databases">
        <authorList>
            <consortium name="DOE Joint Genome Institute"/>
            <person name="Ahrendt S."/>
            <person name="Riley R."/>
            <person name="Andreopoulos W."/>
            <person name="Labutti K."/>
            <person name="Pangilinan J."/>
            <person name="Ruiz-Duenas F.J."/>
            <person name="Barrasa J.M."/>
            <person name="Sanchez-Garcia M."/>
            <person name="Camarero S."/>
            <person name="Miyauchi S."/>
            <person name="Serrano A."/>
            <person name="Linde D."/>
            <person name="Babiker R."/>
            <person name="Drula E."/>
            <person name="Ayuso-Fernandez I."/>
            <person name="Pacheco R."/>
            <person name="Padilla G."/>
            <person name="Ferreira P."/>
            <person name="Barriuso J."/>
            <person name="Kellner H."/>
            <person name="Castanera R."/>
            <person name="Alfaro M."/>
            <person name="Ramirez L."/>
            <person name="Pisabarro A.G."/>
            <person name="Kuo A."/>
            <person name="Tritt A."/>
            <person name="Lipzen A."/>
            <person name="He G."/>
            <person name="Yan M."/>
            <person name="Ng V."/>
            <person name="Cullen D."/>
            <person name="Martin F."/>
            <person name="Rosso M.-N."/>
            <person name="Henrissat B."/>
            <person name="Hibbett D."/>
            <person name="Martinez A.T."/>
            <person name="Grigoriev I.V."/>
        </authorList>
    </citation>
    <scope>NUCLEOTIDE SEQUENCE</scope>
    <source>
        <strain evidence="1">AH 40177</strain>
    </source>
</reference>